<dbReference type="InterPro" id="IPR027365">
    <property type="entry name" value="GNAT_acetyltra_YdfB-like"/>
</dbReference>
<dbReference type="Pfam" id="PF12746">
    <property type="entry name" value="GNAT_acetyltran"/>
    <property type="match status" value="1"/>
</dbReference>
<dbReference type="SUPFAM" id="SSF55729">
    <property type="entry name" value="Acyl-CoA N-acyltransferases (Nat)"/>
    <property type="match status" value="1"/>
</dbReference>
<feature type="domain" description="N-acetyltransferase" evidence="1">
    <location>
        <begin position="130"/>
        <end position="268"/>
    </location>
</feature>
<proteinExistence type="predicted"/>
<dbReference type="Gene3D" id="3.40.630.30">
    <property type="match status" value="1"/>
</dbReference>
<dbReference type="InterPro" id="IPR000182">
    <property type="entry name" value="GNAT_dom"/>
</dbReference>
<keyword evidence="3" id="KW-1185">Reference proteome</keyword>
<evidence type="ECO:0000313" key="2">
    <source>
        <dbReference type="EMBL" id="ARI78281.1"/>
    </source>
</evidence>
<dbReference type="EMBL" id="CP020772">
    <property type="protein sequence ID" value="ARI78281.1"/>
    <property type="molecule type" value="Genomic_DNA"/>
</dbReference>
<dbReference type="KEGG" id="hmn:HM131_16195"/>
<keyword evidence="2" id="KW-0808">Transferase</keyword>
<dbReference type="RefSeq" id="WP_085030740.1">
    <property type="nucleotide sequence ID" value="NZ_CP020772.1"/>
</dbReference>
<organism evidence="2 3">
    <name type="scientific">Halobacillus mangrovi</name>
    <dbReference type="NCBI Taxonomy" id="402384"/>
    <lineage>
        <taxon>Bacteria</taxon>
        <taxon>Bacillati</taxon>
        <taxon>Bacillota</taxon>
        <taxon>Bacilli</taxon>
        <taxon>Bacillales</taxon>
        <taxon>Bacillaceae</taxon>
        <taxon>Halobacillus</taxon>
    </lineage>
</organism>
<accession>A0A1W5ZYG3</accession>
<dbReference type="OrthoDB" id="248489at2"/>
<dbReference type="InterPro" id="IPR016181">
    <property type="entry name" value="Acyl_CoA_acyltransferase"/>
</dbReference>
<evidence type="ECO:0000313" key="3">
    <source>
        <dbReference type="Proteomes" id="UP000192527"/>
    </source>
</evidence>
<evidence type="ECO:0000259" key="1">
    <source>
        <dbReference type="PROSITE" id="PS51186"/>
    </source>
</evidence>
<name>A0A1W5ZYG3_9BACI</name>
<dbReference type="AlphaFoldDB" id="A0A1W5ZYG3"/>
<dbReference type="PROSITE" id="PS51186">
    <property type="entry name" value="GNAT"/>
    <property type="match status" value="1"/>
</dbReference>
<gene>
    <name evidence="2" type="ORF">HM131_16195</name>
</gene>
<protein>
    <submittedName>
        <fullName evidence="2">GNAT family N-acetyltransferase</fullName>
    </submittedName>
</protein>
<reference evidence="2 3" key="1">
    <citation type="submission" date="2017-04" db="EMBL/GenBank/DDBJ databases">
        <title>The whole genome sequencing and assembly of Halobacillus mangrovi strain.</title>
        <authorList>
            <person name="Lee S.-J."/>
            <person name="Park M.-K."/>
            <person name="Kim J.-Y."/>
            <person name="Lee Y.-J."/>
            <person name="Yi H."/>
            <person name="Bahn Y.-S."/>
            <person name="Kim J.F."/>
            <person name="Lee D.-W."/>
        </authorList>
    </citation>
    <scope>NUCLEOTIDE SEQUENCE [LARGE SCALE GENOMIC DNA]</scope>
    <source>
        <strain evidence="2 3">KTB 131</strain>
    </source>
</reference>
<dbReference type="GO" id="GO:0016747">
    <property type="term" value="F:acyltransferase activity, transferring groups other than amino-acyl groups"/>
    <property type="evidence" value="ECO:0007669"/>
    <property type="project" value="InterPro"/>
</dbReference>
<dbReference type="Proteomes" id="UP000192527">
    <property type="component" value="Chromosome"/>
</dbReference>
<sequence length="268" mass="30620">MIRRLNEKDDAACQNLLSKKPAENLFIIGDIENFGYEQDFQKLWGDFNEQNELIAILLKYRSNYICYAEQEFDAEGFAEIINNDPEFKELSGLKEMTEKVLPYIKRTSLKTRTLYYAKCEKNKETTPDLSDVRLAEIADVPKIVALQDSISEFEPDNTRAESLKKGMENGSSRTFYLEKDGKIVSSASTTAENSKSAMVVGVCTDVNYTQRGYASLCMTKLCEELLSEEKMLCLFYDNPAAGSIYKRIGFEDIGKWMMHIFESIHQKA</sequence>